<dbReference type="Proteomes" id="UP000192074">
    <property type="component" value="Unassembled WGS sequence"/>
</dbReference>
<dbReference type="SUPFAM" id="SSF82693">
    <property type="entry name" value="Multidrug efflux transporter AcrB pore domain, PN1, PN2, PC1 and PC2 subdomains"/>
    <property type="match status" value="1"/>
</dbReference>
<sequence>MAVSVVGMGGVNQQFFPTSDRPEVLVEVRVPEGTSIESTTAAVAKVEDWLQRQPETKVATQLRCGSGSSLQSTLPAVNPCQFAGCAR</sequence>
<dbReference type="EMBL" id="FCNL01000040">
    <property type="protein sequence ID" value="CVI24945.1"/>
    <property type="molecule type" value="Genomic_DNA"/>
</dbReference>
<proteinExistence type="predicted"/>
<evidence type="ECO:0000313" key="1">
    <source>
        <dbReference type="EMBL" id="CVI24945.1"/>
    </source>
</evidence>
<gene>
    <name evidence="1" type="ORF">AGR4A_pAt10379</name>
</gene>
<protein>
    <recommendedName>
        <fullName evidence="3">Acriflavin resistance protein</fullName>
    </recommendedName>
</protein>
<comment type="caution">
    <text evidence="1">The sequence shown here is derived from an EMBL/GenBank/DDBJ whole genome shotgun (WGS) entry which is preliminary data.</text>
</comment>
<evidence type="ECO:0008006" key="3">
    <source>
        <dbReference type="Google" id="ProtNLM"/>
    </source>
</evidence>
<dbReference type="AlphaFoldDB" id="A0A822VCU9"/>
<evidence type="ECO:0000313" key="2">
    <source>
        <dbReference type="Proteomes" id="UP000192074"/>
    </source>
</evidence>
<reference evidence="1 2" key="1">
    <citation type="submission" date="2016-01" db="EMBL/GenBank/DDBJ databases">
        <authorList>
            <person name="Regsiter A."/>
            <person name="william w."/>
        </authorList>
    </citation>
    <scope>NUCLEOTIDE SEQUENCE [LARGE SCALE GENOMIC DNA]</scope>
    <source>
        <strain evidence="1 2">B6</strain>
    </source>
</reference>
<dbReference type="Gene3D" id="1.20.1640.10">
    <property type="entry name" value="Multidrug efflux transporter AcrB transmembrane domain"/>
    <property type="match status" value="1"/>
</dbReference>
<name>A0A822VCU9_AGRTU</name>
<organism evidence="1 2">
    <name type="scientific">Agrobacterium tumefaciens str. B6</name>
    <dbReference type="NCBI Taxonomy" id="1183423"/>
    <lineage>
        <taxon>Bacteria</taxon>
        <taxon>Pseudomonadati</taxon>
        <taxon>Pseudomonadota</taxon>
        <taxon>Alphaproteobacteria</taxon>
        <taxon>Hyphomicrobiales</taxon>
        <taxon>Rhizobiaceae</taxon>
        <taxon>Rhizobium/Agrobacterium group</taxon>
        <taxon>Agrobacterium</taxon>
        <taxon>Agrobacterium tumefaciens complex</taxon>
    </lineage>
</organism>
<dbReference type="Gene3D" id="3.30.70.1430">
    <property type="entry name" value="Multidrug efflux transporter AcrB pore domain"/>
    <property type="match status" value="1"/>
</dbReference>
<accession>A0A822VCU9</accession>